<feature type="transmembrane region" description="Helical" evidence="1">
    <location>
        <begin position="406"/>
        <end position="431"/>
    </location>
</feature>
<gene>
    <name evidence="3" type="ORF">JN10_0146</name>
</gene>
<dbReference type="Proteomes" id="UP000320547">
    <property type="component" value="Unassembled WGS sequence"/>
</dbReference>
<organism evidence="3 4">
    <name type="scientific">Altererythrobacter ishigakiensis</name>
    <dbReference type="NCBI Taxonomy" id="476157"/>
    <lineage>
        <taxon>Bacteria</taxon>
        <taxon>Pseudomonadati</taxon>
        <taxon>Pseudomonadota</taxon>
        <taxon>Alphaproteobacteria</taxon>
        <taxon>Sphingomonadales</taxon>
        <taxon>Erythrobacteraceae</taxon>
        <taxon>Altererythrobacter</taxon>
    </lineage>
</organism>
<proteinExistence type="predicted"/>
<dbReference type="PANTHER" id="PTHR34473:SF2">
    <property type="entry name" value="UPF0699 TRANSMEMBRANE PROTEIN YDBT"/>
    <property type="match status" value="1"/>
</dbReference>
<keyword evidence="1" id="KW-0472">Membrane</keyword>
<accession>A0A562USD8</accession>
<dbReference type="AlphaFoldDB" id="A0A562USD8"/>
<feature type="transmembrane region" description="Helical" evidence="1">
    <location>
        <begin position="194"/>
        <end position="214"/>
    </location>
</feature>
<feature type="domain" description="YdbS-like PH" evidence="2">
    <location>
        <begin position="437"/>
        <end position="505"/>
    </location>
</feature>
<evidence type="ECO:0000259" key="2">
    <source>
        <dbReference type="Pfam" id="PF03703"/>
    </source>
</evidence>
<name>A0A562USD8_9SPHN</name>
<dbReference type="PANTHER" id="PTHR34473">
    <property type="entry name" value="UPF0699 TRANSMEMBRANE PROTEIN YDBS"/>
    <property type="match status" value="1"/>
</dbReference>
<evidence type="ECO:0000313" key="3">
    <source>
        <dbReference type="EMBL" id="TWJ08534.1"/>
    </source>
</evidence>
<reference evidence="3 4" key="1">
    <citation type="submission" date="2019-07" db="EMBL/GenBank/DDBJ databases">
        <title>Genomic Encyclopedia of Archaeal and Bacterial Type Strains, Phase II (KMG-II): from individual species to whole genera.</title>
        <authorList>
            <person name="Goeker M."/>
        </authorList>
    </citation>
    <scope>NUCLEOTIDE SEQUENCE [LARGE SCALE GENOMIC DNA]</scope>
    <source>
        <strain evidence="3 4">ATCC BAA-2084</strain>
    </source>
</reference>
<keyword evidence="1" id="KW-0812">Transmembrane</keyword>
<keyword evidence="4" id="KW-1185">Reference proteome</keyword>
<dbReference type="PIRSF" id="PIRSF026631">
    <property type="entry name" value="UCP026631"/>
    <property type="match status" value="1"/>
</dbReference>
<keyword evidence="1" id="KW-1133">Transmembrane helix</keyword>
<feature type="domain" description="YdbS-like PH" evidence="2">
    <location>
        <begin position="74"/>
        <end position="153"/>
    </location>
</feature>
<feature type="transmembrane region" description="Helical" evidence="1">
    <location>
        <begin position="50"/>
        <end position="72"/>
    </location>
</feature>
<dbReference type="InterPro" id="IPR005182">
    <property type="entry name" value="YdbS-like_PH"/>
</dbReference>
<dbReference type="EMBL" id="VLLK01000001">
    <property type="protein sequence ID" value="TWJ08534.1"/>
    <property type="molecule type" value="Genomic_DNA"/>
</dbReference>
<dbReference type="OrthoDB" id="8481729at2"/>
<comment type="caution">
    <text evidence="3">The sequence shown here is derived from an EMBL/GenBank/DDBJ whole genome shotgun (WGS) entry which is preliminary data.</text>
</comment>
<dbReference type="Pfam" id="PF03703">
    <property type="entry name" value="bPH_2"/>
    <property type="match status" value="2"/>
</dbReference>
<sequence>MSGEIATYPADGTQPQRTAPIGLLVSAIASIRQLVVPLVVAGVALRDNPFGFGGLAGVLFVILLANVGAAYLRWLRLTYTTGAEDIRVESGIISRAARSVPYERIQDVSLEQKLLPRLFGLVEVKFETGAGGADDLKLAYLLESQGEELRQLIRERRDEAEAAAETGSSGGTDTVQDDQGDTVFSMDTKRLTTFGFFEFSLAVFAVLGGLLQYVDTFVGIELWDVDLWQGWIESQSGWLSSFGFIAQIAGVVAGVITLLIVGSVTGLVRTFLRDWGFVLEKTARGFRRRRGLFTKTDVVMPVHRVQALVLGTGWLRYRFGWHSLKFVSLAQDAGSTSHVVAPFGQMEEIDPIIRAAKFEPPSEDLDWRHASRKYRVDSAAIEGGIFALIALLLAILIGTGTIGSGFAYAAFIPLIPVALSIFFTLANLYAWQFQRHALSASQVFGRKGLLSPATRIASRVKLHSVEIVQGPIAQRRGYATLHLGLAGGTFSIPGLPIERARDLKSAILHSIASRDFSALA</sequence>
<feature type="transmembrane region" description="Helical" evidence="1">
    <location>
        <begin position="21"/>
        <end position="44"/>
    </location>
</feature>
<dbReference type="STRING" id="476157.GCA_001663155_00595"/>
<feature type="transmembrane region" description="Helical" evidence="1">
    <location>
        <begin position="244"/>
        <end position="268"/>
    </location>
</feature>
<dbReference type="InterPro" id="IPR014529">
    <property type="entry name" value="UCP026631"/>
</dbReference>
<dbReference type="RefSeq" id="WP_067597143.1">
    <property type="nucleotide sequence ID" value="NZ_CP015963.1"/>
</dbReference>
<feature type="transmembrane region" description="Helical" evidence="1">
    <location>
        <begin position="379"/>
        <end position="400"/>
    </location>
</feature>
<evidence type="ECO:0000256" key="1">
    <source>
        <dbReference type="SAM" id="Phobius"/>
    </source>
</evidence>
<protein>
    <submittedName>
        <fullName evidence="3">Putative membrane protein</fullName>
    </submittedName>
</protein>
<evidence type="ECO:0000313" key="4">
    <source>
        <dbReference type="Proteomes" id="UP000320547"/>
    </source>
</evidence>